<evidence type="ECO:0000256" key="4">
    <source>
        <dbReference type="ARBA" id="ARBA00022763"/>
    </source>
</evidence>
<dbReference type="PhylomeDB" id="A0A167WVI5"/>
<evidence type="ECO:0000256" key="9">
    <source>
        <dbReference type="HAMAP-Rule" id="MF_03110"/>
    </source>
</evidence>
<dbReference type="Pfam" id="PF09494">
    <property type="entry name" value="Slx4"/>
    <property type="match status" value="1"/>
</dbReference>
<dbReference type="InterPro" id="IPR018574">
    <property type="entry name" value="Structure-sp_endonuc_su_Slx4"/>
</dbReference>
<feature type="compositionally biased region" description="Basic and acidic residues" evidence="10">
    <location>
        <begin position="195"/>
        <end position="211"/>
    </location>
</feature>
<dbReference type="AlphaFoldDB" id="A0A167WVI5"/>
<comment type="function">
    <text evidence="9">Regulatory subunit of the SLX1-SLX4 structure-specific endonuclease that resolves DNA secondary structures generated during DNA repair and recombination. Has endonuclease activity towards branched DNA substrates, introducing single-strand cuts in duplex DNA close to junctions with ss-DNA.</text>
</comment>
<evidence type="ECO:0000256" key="3">
    <source>
        <dbReference type="ARBA" id="ARBA00022553"/>
    </source>
</evidence>
<dbReference type="GO" id="GO:0006260">
    <property type="term" value="P:DNA replication"/>
    <property type="evidence" value="ECO:0007669"/>
    <property type="project" value="InterPro"/>
</dbReference>
<dbReference type="CDD" id="cd22999">
    <property type="entry name" value="SAP_SLX4"/>
    <property type="match status" value="1"/>
</dbReference>
<keyword evidence="11" id="KW-0255">Endonuclease</keyword>
<keyword evidence="6 9" id="KW-0234">DNA repair</keyword>
<feature type="compositionally biased region" description="Low complexity" evidence="10">
    <location>
        <begin position="535"/>
        <end position="558"/>
    </location>
</feature>
<evidence type="ECO:0000256" key="1">
    <source>
        <dbReference type="ARBA" id="ARBA00004123"/>
    </source>
</evidence>
<feature type="compositionally biased region" description="Polar residues" evidence="10">
    <location>
        <begin position="44"/>
        <end position="53"/>
    </location>
</feature>
<dbReference type="GO" id="GO:0006310">
    <property type="term" value="P:DNA recombination"/>
    <property type="evidence" value="ECO:0007669"/>
    <property type="project" value="UniProtKB-UniRule"/>
</dbReference>
<dbReference type="Proteomes" id="UP000076449">
    <property type="component" value="Chromosome I"/>
</dbReference>
<feature type="region of interest" description="Disordered" evidence="10">
    <location>
        <begin position="618"/>
        <end position="707"/>
    </location>
</feature>
<feature type="compositionally biased region" description="Low complexity" evidence="10">
    <location>
        <begin position="294"/>
        <end position="304"/>
    </location>
</feature>
<dbReference type="InterPro" id="IPR027784">
    <property type="entry name" value="Slx4_ascomycetes"/>
</dbReference>
<feature type="region of interest" description="Disordered" evidence="10">
    <location>
        <begin position="394"/>
        <end position="434"/>
    </location>
</feature>
<gene>
    <name evidence="9" type="primary">SLX4</name>
    <name evidence="11" type="ORF">EN45_022520</name>
</gene>
<sequence length="884" mass="95645">MTSMADVIILSSSPHPPRSPGPGRHDTKPVSHALPRSATPPPIRSTSDLSQPHTRSRFFPTPVASNKCPDGASKPKKRLTKDPASETSKQTAPSKPRREAKKVAGAPGTTALGEPQPEAVGKKNDAVKPTKSRSRRNAKSKDSGNMTLAGKVTKTSGDLPSKKSSKGGKKTVATKLSPSEDTSEKSTPKESNALGKDEVLRLDEAMRRRMDWTPPRETAYEEIATVTDRGSQDQDRDSSSSGGFGKLVSDYNYSGSALHPRDFVQNANGEGPTKRRRIELVNPEIQALLNGRYSDSSDQSSGQGENTGKPKKTTKGKPKKFTTLTARMTAQYSKNDAEEDEPVIDCLAGIRTTKGRQKKAKEIEKQSSSTVLSPEAAVEFLNDQDLIFGSCSQLEKDDSPETLRETQQAIRVPEGPSYSKGTHNKDPSAIQESSTRFVSKLAGTRNLWCVGARDTEGSLIQPETLNVVDLTNGEESPGKKSQDDAENPSHNTLQSDWYELEFADIDSPSEKRPSPLPTESVLDSDTQVQAPAPIPADTATATATATAVVKAAKPAKGANDTPTEAVDSQPASSQAPPMPQYTGFTDAELSKQVSSYGFKAVRGRKKMIDLLRQCWESKHGSGSNAASDSQLICQLEQQEEPASKMDNVPKSTSAAKTKATVKPKAGTSIRNRKSLDATKSTSASRTNLQTSPKKNSREKPITGTSTSFIDVEEIQDSEEEIIPSPSQVQKHYTDIYSKSKTGSWVQDHSLDILTKTPSPSPTKRKVVSSDIPAKRPPSSASIATTRMTESSKEISLAEISAQITQAVRLQPQLSPLSSSRGSRSRPTWHEKILMYDPIVLEDFTAWLNIEGLGLVGEDREVGTASVREWCESKGICCCWKKNAS</sequence>
<feature type="compositionally biased region" description="Basic and acidic residues" evidence="10">
    <location>
        <begin position="394"/>
        <end position="404"/>
    </location>
</feature>
<evidence type="ECO:0000256" key="7">
    <source>
        <dbReference type="ARBA" id="ARBA00023242"/>
    </source>
</evidence>
<evidence type="ECO:0000256" key="10">
    <source>
        <dbReference type="SAM" id="MobiDB-lite"/>
    </source>
</evidence>
<keyword evidence="11" id="KW-0540">Nuclease</keyword>
<dbReference type="SMR" id="A0A167WVI5"/>
<feature type="compositionally biased region" description="Polar residues" evidence="10">
    <location>
        <begin position="620"/>
        <end position="636"/>
    </location>
</feature>
<comment type="similarity">
    <text evidence="2 9">Belongs to the SLX4 family.</text>
</comment>
<evidence type="ECO:0000256" key="8">
    <source>
        <dbReference type="ARBA" id="ARBA00029496"/>
    </source>
</evidence>
<organism evidence="11">
    <name type="scientific">Penicillium chrysogenum</name>
    <name type="common">Penicillium notatum</name>
    <dbReference type="NCBI Taxonomy" id="5076"/>
    <lineage>
        <taxon>Eukaryota</taxon>
        <taxon>Fungi</taxon>
        <taxon>Dikarya</taxon>
        <taxon>Ascomycota</taxon>
        <taxon>Pezizomycotina</taxon>
        <taxon>Eurotiomycetes</taxon>
        <taxon>Eurotiomycetidae</taxon>
        <taxon>Eurotiales</taxon>
        <taxon>Aspergillaceae</taxon>
        <taxon>Penicillium</taxon>
        <taxon>Penicillium chrysogenum species complex</taxon>
    </lineage>
</organism>
<dbReference type="GO" id="GO:0006281">
    <property type="term" value="P:DNA repair"/>
    <property type="evidence" value="ECO:0007669"/>
    <property type="project" value="UniProtKB-UniRule"/>
</dbReference>
<evidence type="ECO:0000256" key="5">
    <source>
        <dbReference type="ARBA" id="ARBA00023172"/>
    </source>
</evidence>
<evidence type="ECO:0000313" key="11">
    <source>
        <dbReference type="EMBL" id="KZN92105.1"/>
    </source>
</evidence>
<comment type="subunit">
    <text evidence="9">Forms a heterodimer with SLX1.</text>
</comment>
<comment type="subcellular location">
    <subcellularLocation>
        <location evidence="1 9">Nucleus</location>
    </subcellularLocation>
</comment>
<feature type="compositionally biased region" description="Basic residues" evidence="10">
    <location>
        <begin position="309"/>
        <end position="320"/>
    </location>
</feature>
<keyword evidence="11" id="KW-0378">Hydrolase</keyword>
<feature type="region of interest" description="Disordered" evidence="10">
    <location>
        <begin position="459"/>
        <end position="587"/>
    </location>
</feature>
<evidence type="ECO:0000256" key="2">
    <source>
        <dbReference type="ARBA" id="ARBA00006661"/>
    </source>
</evidence>
<feature type="region of interest" description="Disordered" evidence="10">
    <location>
        <begin position="753"/>
        <end position="781"/>
    </location>
</feature>
<proteinExistence type="inferred from homology"/>
<feature type="compositionally biased region" description="Polar residues" evidence="10">
    <location>
        <begin position="677"/>
        <end position="693"/>
    </location>
</feature>
<feature type="compositionally biased region" description="Low complexity" evidence="10">
    <location>
        <begin position="648"/>
        <end position="665"/>
    </location>
</feature>
<accession>A0A167WVI5</accession>
<keyword evidence="3 9" id="KW-0597">Phosphoprotein</keyword>
<reference evidence="11" key="1">
    <citation type="journal article" date="2014" name="Genome Announc.">
        <title>Complete sequencing and chromosome-scale genome assembly of the industrial progenitor strain P2niaD18 from the penicillin producer Penicillium chrysogenum.</title>
        <authorList>
            <person name="Specht T."/>
            <person name="Dahlmann T.A."/>
            <person name="Zadra I."/>
            <person name="Kurnsteiner H."/>
            <person name="Kuck U."/>
        </authorList>
    </citation>
    <scope>NUCLEOTIDE SEQUENCE [LARGE SCALE GENOMIC DNA]</scope>
    <source>
        <strain evidence="11">P2niaD18</strain>
    </source>
</reference>
<dbReference type="GO" id="GO:0017108">
    <property type="term" value="F:5'-flap endonuclease activity"/>
    <property type="evidence" value="ECO:0007669"/>
    <property type="project" value="InterPro"/>
</dbReference>
<evidence type="ECO:0000256" key="6">
    <source>
        <dbReference type="ARBA" id="ARBA00023204"/>
    </source>
</evidence>
<dbReference type="GO" id="GO:0033557">
    <property type="term" value="C:Slx1-Slx4 complex"/>
    <property type="evidence" value="ECO:0007669"/>
    <property type="project" value="UniProtKB-UniRule"/>
</dbReference>
<protein>
    <recommendedName>
        <fullName evidence="8 9">Structure-specific endonuclease subunit SLX4</fullName>
    </recommendedName>
</protein>
<name>A0A167WVI5_PENCH</name>
<keyword evidence="7 9" id="KW-0539">Nucleus</keyword>
<dbReference type="EMBL" id="CM002798">
    <property type="protein sequence ID" value="KZN92105.1"/>
    <property type="molecule type" value="Genomic_DNA"/>
</dbReference>
<dbReference type="HAMAP" id="MF_03110">
    <property type="entry name" value="Endonuc_su_Slx4"/>
    <property type="match status" value="1"/>
</dbReference>
<keyword evidence="5 9" id="KW-0233">DNA recombination</keyword>
<keyword evidence="4 9" id="KW-0227">DNA damage</keyword>
<comment type="PTM">
    <text evidence="9">Phosphorylated in response to DNA damage.</text>
</comment>
<feature type="region of interest" description="Disordered" evidence="10">
    <location>
        <begin position="1"/>
        <end position="324"/>
    </location>
</feature>